<dbReference type="PANTHER" id="PTHR44169:SF6">
    <property type="entry name" value="NADPH-DEPENDENT 1-ACYLDIHYDROXYACETONE PHOSPHATE REDUCTASE"/>
    <property type="match status" value="1"/>
</dbReference>
<dbReference type="AlphaFoldDB" id="A0AAV0GF27"/>
<dbReference type="PROSITE" id="PS00061">
    <property type="entry name" value="ADH_SHORT"/>
    <property type="match status" value="1"/>
</dbReference>
<comment type="similarity">
    <text evidence="1 3">Belongs to the short-chain dehydrogenases/reductases (SDR) family.</text>
</comment>
<dbReference type="PRINTS" id="PR00081">
    <property type="entry name" value="GDHRDH"/>
</dbReference>
<dbReference type="Pfam" id="PF00106">
    <property type="entry name" value="adh_short"/>
    <property type="match status" value="1"/>
</dbReference>
<dbReference type="GO" id="GO:0005783">
    <property type="term" value="C:endoplasmic reticulum"/>
    <property type="evidence" value="ECO:0007669"/>
    <property type="project" value="TreeGrafter"/>
</dbReference>
<dbReference type="FunFam" id="3.40.50.720:FF:000261">
    <property type="entry name" value="NADPH-dependent 1-acyldihydroxyacetone phosphate reductase"/>
    <property type="match status" value="1"/>
</dbReference>
<gene>
    <name evidence="4" type="ORF">CEPIT_LOCUS43083</name>
</gene>
<dbReference type="PRINTS" id="PR00080">
    <property type="entry name" value="SDRFAMILY"/>
</dbReference>
<dbReference type="SUPFAM" id="SSF51735">
    <property type="entry name" value="NAD(P)-binding Rossmann-fold domains"/>
    <property type="match status" value="1"/>
</dbReference>
<dbReference type="PANTHER" id="PTHR44169">
    <property type="entry name" value="NADPH-DEPENDENT 1-ACYLDIHYDROXYACETONE PHOSPHATE REDUCTASE"/>
    <property type="match status" value="1"/>
</dbReference>
<dbReference type="Gene3D" id="3.40.50.720">
    <property type="entry name" value="NAD(P)-binding Rossmann-like Domain"/>
    <property type="match status" value="1"/>
</dbReference>
<reference evidence="4" key="1">
    <citation type="submission" date="2022-07" db="EMBL/GenBank/DDBJ databases">
        <authorList>
            <person name="Macas J."/>
            <person name="Novak P."/>
            <person name="Neumann P."/>
        </authorList>
    </citation>
    <scope>NUCLEOTIDE SEQUENCE</scope>
</reference>
<dbReference type="CDD" id="cd05374">
    <property type="entry name" value="17beta-HSD-like_SDR_c"/>
    <property type="match status" value="1"/>
</dbReference>
<evidence type="ECO:0000256" key="3">
    <source>
        <dbReference type="RuleBase" id="RU000363"/>
    </source>
</evidence>
<name>A0AAV0GF27_9ASTE</name>
<evidence type="ECO:0000256" key="2">
    <source>
        <dbReference type="ARBA" id="ARBA00023002"/>
    </source>
</evidence>
<comment type="caution">
    <text evidence="4">The sequence shown here is derived from an EMBL/GenBank/DDBJ whole genome shotgun (WGS) entry which is preliminary data.</text>
</comment>
<protein>
    <submittedName>
        <fullName evidence="4">Uncharacterized protein</fullName>
    </submittedName>
</protein>
<accession>A0AAV0GF27</accession>
<dbReference type="InterPro" id="IPR036291">
    <property type="entry name" value="NAD(P)-bd_dom_sf"/>
</dbReference>
<dbReference type="GO" id="GO:0016491">
    <property type="term" value="F:oxidoreductase activity"/>
    <property type="evidence" value="ECO:0007669"/>
    <property type="project" value="UniProtKB-KW"/>
</dbReference>
<dbReference type="InterPro" id="IPR020904">
    <property type="entry name" value="Sc_DH/Rdtase_CS"/>
</dbReference>
<keyword evidence="5" id="KW-1185">Reference proteome</keyword>
<dbReference type="Proteomes" id="UP001152523">
    <property type="component" value="Unassembled WGS sequence"/>
</dbReference>
<proteinExistence type="inferred from homology"/>
<evidence type="ECO:0000313" key="4">
    <source>
        <dbReference type="EMBL" id="CAH9146564.1"/>
    </source>
</evidence>
<dbReference type="InterPro" id="IPR002347">
    <property type="entry name" value="SDR_fam"/>
</dbReference>
<evidence type="ECO:0000313" key="5">
    <source>
        <dbReference type="Proteomes" id="UP001152523"/>
    </source>
</evidence>
<organism evidence="4 5">
    <name type="scientific">Cuscuta epithymum</name>
    <dbReference type="NCBI Taxonomy" id="186058"/>
    <lineage>
        <taxon>Eukaryota</taxon>
        <taxon>Viridiplantae</taxon>
        <taxon>Streptophyta</taxon>
        <taxon>Embryophyta</taxon>
        <taxon>Tracheophyta</taxon>
        <taxon>Spermatophyta</taxon>
        <taxon>Magnoliopsida</taxon>
        <taxon>eudicotyledons</taxon>
        <taxon>Gunneridae</taxon>
        <taxon>Pentapetalae</taxon>
        <taxon>asterids</taxon>
        <taxon>lamiids</taxon>
        <taxon>Solanales</taxon>
        <taxon>Convolvulaceae</taxon>
        <taxon>Cuscuteae</taxon>
        <taxon>Cuscuta</taxon>
        <taxon>Cuscuta subgen. Cuscuta</taxon>
    </lineage>
</organism>
<evidence type="ECO:0000256" key="1">
    <source>
        <dbReference type="ARBA" id="ARBA00006484"/>
    </source>
</evidence>
<dbReference type="EMBL" id="CAMAPF010001106">
    <property type="protein sequence ID" value="CAH9146564.1"/>
    <property type="molecule type" value="Genomic_DNA"/>
</dbReference>
<sequence>MIKTSAKECCCSPHCISSLNPAGLNRTRGRQKEREFVFIFMMEPTGKAVVVITGCSSGGIGHAMAREFAAKNCLVVPTARSHAAMRDFENDPRFYPHELDVLSDQSVTRLISGVLRKFGRIDVLVNNAGVLSIGPLAEIPLSTIQHTFDTNVFGTMRLVQAVVPHMASRKEGKIVNVGSCIALVSGAWAGAYSSSKAALHSLTDTLRLELRPLGIDVINVVPGAIKSNVGNSALARYDDQMPEWKFYKRFEAAIRGRALLSQVPRATSTEEFAKRTVTAVLKKNPPAWFSTGHYSTISAILYHLPLFIKDFILRKKMMS</sequence>
<keyword evidence="2" id="KW-0560">Oxidoreductase</keyword>